<organism evidence="8 9">
    <name type="scientific">Achromobacter pulmonis</name>
    <dbReference type="NCBI Taxonomy" id="1389932"/>
    <lineage>
        <taxon>Bacteria</taxon>
        <taxon>Pseudomonadati</taxon>
        <taxon>Pseudomonadota</taxon>
        <taxon>Betaproteobacteria</taxon>
        <taxon>Burkholderiales</taxon>
        <taxon>Alcaligenaceae</taxon>
        <taxon>Achromobacter</taxon>
    </lineage>
</organism>
<name>A0A6S7EI79_9BURK</name>
<evidence type="ECO:0000256" key="3">
    <source>
        <dbReference type="ARBA" id="ARBA00022452"/>
    </source>
</evidence>
<keyword evidence="2 7" id="KW-0813">Transport</keyword>
<dbReference type="Gene3D" id="2.40.170.20">
    <property type="entry name" value="TonB-dependent receptor, beta-barrel domain"/>
    <property type="match status" value="1"/>
</dbReference>
<proteinExistence type="inferred from homology"/>
<evidence type="ECO:0000256" key="1">
    <source>
        <dbReference type="ARBA" id="ARBA00004571"/>
    </source>
</evidence>
<reference evidence="8 9" key="1">
    <citation type="submission" date="2020-04" db="EMBL/GenBank/DDBJ databases">
        <authorList>
            <person name="De Canck E."/>
        </authorList>
    </citation>
    <scope>NUCLEOTIDE SEQUENCE [LARGE SCALE GENOMIC DNA]</scope>
    <source>
        <strain evidence="8 9">LMG 26788</strain>
    </source>
</reference>
<evidence type="ECO:0008006" key="10">
    <source>
        <dbReference type="Google" id="ProtNLM"/>
    </source>
</evidence>
<keyword evidence="5 7" id="KW-0472">Membrane</keyword>
<dbReference type="PROSITE" id="PS52016">
    <property type="entry name" value="TONB_DEPENDENT_REC_3"/>
    <property type="match status" value="1"/>
</dbReference>
<dbReference type="InterPro" id="IPR036942">
    <property type="entry name" value="Beta-barrel_TonB_sf"/>
</dbReference>
<protein>
    <recommendedName>
        <fullName evidence="10">TonB-dependent receptor-like beta-barrel domain-containing protein</fullName>
    </recommendedName>
</protein>
<evidence type="ECO:0000313" key="8">
    <source>
        <dbReference type="EMBL" id="CAB3906391.1"/>
    </source>
</evidence>
<evidence type="ECO:0000256" key="2">
    <source>
        <dbReference type="ARBA" id="ARBA00022448"/>
    </source>
</evidence>
<keyword evidence="3 7" id="KW-1134">Transmembrane beta strand</keyword>
<evidence type="ECO:0000256" key="5">
    <source>
        <dbReference type="ARBA" id="ARBA00023136"/>
    </source>
</evidence>
<dbReference type="AlphaFoldDB" id="A0A6S7EI79"/>
<evidence type="ECO:0000313" key="9">
    <source>
        <dbReference type="Proteomes" id="UP000494203"/>
    </source>
</evidence>
<accession>A0A6S7EI79</accession>
<gene>
    <name evidence="8" type="ORF">LMG26788_04555</name>
</gene>
<evidence type="ECO:0000256" key="7">
    <source>
        <dbReference type="PROSITE-ProRule" id="PRU01360"/>
    </source>
</evidence>
<dbReference type="GO" id="GO:0009279">
    <property type="term" value="C:cell outer membrane"/>
    <property type="evidence" value="ECO:0007669"/>
    <property type="project" value="UniProtKB-SubCell"/>
</dbReference>
<keyword evidence="4 7" id="KW-0812">Transmembrane</keyword>
<keyword evidence="6 7" id="KW-0998">Cell outer membrane</keyword>
<evidence type="ECO:0000256" key="4">
    <source>
        <dbReference type="ARBA" id="ARBA00022692"/>
    </source>
</evidence>
<sequence>MPPHWPPWPWRCGRPPPPPGYGVVDLMGYWRPASVTGLQVQAGVFNLFDKKYWEAINVPTAGATALPRPVDEYTEPGRSLRVSLTYQY</sequence>
<dbReference type="EMBL" id="CADIKZ010000014">
    <property type="protein sequence ID" value="CAB3906391.1"/>
    <property type="molecule type" value="Genomic_DNA"/>
</dbReference>
<comment type="subcellular location">
    <subcellularLocation>
        <location evidence="1 7">Cell outer membrane</location>
        <topology evidence="1 7">Multi-pass membrane protein</topology>
    </subcellularLocation>
</comment>
<comment type="similarity">
    <text evidence="7">Belongs to the TonB-dependent receptor family.</text>
</comment>
<keyword evidence="9" id="KW-1185">Reference proteome</keyword>
<dbReference type="SUPFAM" id="SSF56935">
    <property type="entry name" value="Porins"/>
    <property type="match status" value="1"/>
</dbReference>
<dbReference type="Proteomes" id="UP000494203">
    <property type="component" value="Unassembled WGS sequence"/>
</dbReference>
<evidence type="ECO:0000256" key="6">
    <source>
        <dbReference type="ARBA" id="ARBA00023237"/>
    </source>
</evidence>
<dbReference type="InterPro" id="IPR039426">
    <property type="entry name" value="TonB-dep_rcpt-like"/>
</dbReference>